<feature type="disulfide bond" description="Redox-active" evidence="4">
    <location>
        <begin position="83"/>
        <end position="87"/>
    </location>
</feature>
<keyword evidence="3" id="KW-0479">Metal-binding</keyword>
<keyword evidence="4" id="KW-1015">Disulfide bond</keyword>
<name>A0A2A3JZE8_9RHOB</name>
<evidence type="ECO:0000256" key="1">
    <source>
        <dbReference type="ARBA" id="ARBA00010996"/>
    </source>
</evidence>
<reference evidence="7" key="2">
    <citation type="submission" date="2023-07" db="EMBL/GenBank/DDBJ databases">
        <title>Yangia mangrovi SAOS 153D genome.</title>
        <authorList>
            <person name="Verma A."/>
            <person name="Pal Y."/>
            <person name="Sundharam S."/>
            <person name="Bisht B."/>
            <person name="Srinivasan K."/>
        </authorList>
    </citation>
    <scope>NUCLEOTIDE SEQUENCE [LARGE SCALE GENOMIC DNA]</scope>
    <source>
        <strain evidence="7">SAOS 153D</strain>
    </source>
</reference>
<dbReference type="EMBL" id="NTHN01000090">
    <property type="protein sequence ID" value="PBD19854.1"/>
    <property type="molecule type" value="Genomic_DNA"/>
</dbReference>
<dbReference type="AlphaFoldDB" id="A0A2A3JZE8"/>
<evidence type="ECO:0000256" key="2">
    <source>
        <dbReference type="ARBA" id="ARBA00023008"/>
    </source>
</evidence>
<reference evidence="5" key="3">
    <citation type="submission" date="2024-05" db="EMBL/GenBank/DDBJ databases">
        <title>Yangia mangrovi SAOS 153D genome.</title>
        <authorList>
            <person name="Verma A."/>
            <person name="Pal Y."/>
            <person name="Sundharam S."/>
            <person name="Bisht B."/>
            <person name="Srinivasan K."/>
        </authorList>
    </citation>
    <scope>NUCLEOTIDE SEQUENCE</scope>
    <source>
        <strain evidence="5">SAOS 153D</strain>
    </source>
</reference>
<reference evidence="6" key="1">
    <citation type="submission" date="2017-09" db="EMBL/GenBank/DDBJ databases">
        <title>Yangia sp. SAOS 153D whole genome sequencing.</title>
        <authorList>
            <person name="Verma A."/>
            <person name="Krishnamurthi S."/>
        </authorList>
    </citation>
    <scope>NUCLEOTIDE SEQUENCE [LARGE SCALE GENOMIC DNA]</scope>
    <source>
        <strain evidence="6">SAOS 153D</strain>
    </source>
</reference>
<dbReference type="FunFam" id="3.40.30.10:FF:000013">
    <property type="entry name" value="Blast:Protein SCO1 homolog, mitochondrial"/>
    <property type="match status" value="1"/>
</dbReference>
<protein>
    <submittedName>
        <fullName evidence="6">SCO family protein</fullName>
    </submittedName>
</protein>
<evidence type="ECO:0000313" key="6">
    <source>
        <dbReference type="EMBL" id="PBD19854.1"/>
    </source>
</evidence>
<comment type="similarity">
    <text evidence="1">Belongs to the SCO1/2 family.</text>
</comment>
<evidence type="ECO:0000313" key="5">
    <source>
        <dbReference type="EMBL" id="MCT4369699.1"/>
    </source>
</evidence>
<organism evidence="6">
    <name type="scientific">Alloyangia mangrovi</name>
    <dbReference type="NCBI Taxonomy" id="1779329"/>
    <lineage>
        <taxon>Bacteria</taxon>
        <taxon>Pseudomonadati</taxon>
        <taxon>Pseudomonadota</taxon>
        <taxon>Alphaproteobacteria</taxon>
        <taxon>Rhodobacterales</taxon>
        <taxon>Roseobacteraceae</taxon>
        <taxon>Alloyangia</taxon>
    </lineage>
</organism>
<dbReference type="CDD" id="cd02968">
    <property type="entry name" value="SCO"/>
    <property type="match status" value="1"/>
</dbReference>
<dbReference type="PANTHER" id="PTHR12151">
    <property type="entry name" value="ELECTRON TRANSPORT PROTIN SCO1/SENC FAMILY MEMBER"/>
    <property type="match status" value="1"/>
</dbReference>
<feature type="binding site" evidence="3">
    <location>
        <position position="171"/>
    </location>
    <ligand>
        <name>Cu cation</name>
        <dbReference type="ChEBI" id="CHEBI:23378"/>
    </ligand>
</feature>
<dbReference type="SUPFAM" id="SSF52833">
    <property type="entry name" value="Thioredoxin-like"/>
    <property type="match status" value="1"/>
</dbReference>
<evidence type="ECO:0000313" key="7">
    <source>
        <dbReference type="Proteomes" id="UP000217448"/>
    </source>
</evidence>
<dbReference type="Pfam" id="PF02630">
    <property type="entry name" value="SCO1-SenC"/>
    <property type="match status" value="1"/>
</dbReference>
<evidence type="ECO:0000256" key="3">
    <source>
        <dbReference type="PIRSR" id="PIRSR603782-1"/>
    </source>
</evidence>
<gene>
    <name evidence="5" type="ORF">CLG85_004830</name>
    <name evidence="6" type="ORF">CLG85_07150</name>
</gene>
<keyword evidence="2 3" id="KW-0186">Copper</keyword>
<dbReference type="RefSeq" id="WP_095881655.1">
    <property type="nucleotide sequence ID" value="NZ_NTHN02000006.1"/>
</dbReference>
<comment type="caution">
    <text evidence="6">The sequence shown here is derived from an EMBL/GenBank/DDBJ whole genome shotgun (WGS) entry which is preliminary data.</text>
</comment>
<feature type="binding site" evidence="3">
    <location>
        <position position="83"/>
    </location>
    <ligand>
        <name>Cu cation</name>
        <dbReference type="ChEBI" id="CHEBI:23378"/>
    </ligand>
</feature>
<dbReference type="InterPro" id="IPR003782">
    <property type="entry name" value="SCO1/SenC"/>
</dbReference>
<evidence type="ECO:0000256" key="4">
    <source>
        <dbReference type="PIRSR" id="PIRSR603782-2"/>
    </source>
</evidence>
<dbReference type="Proteomes" id="UP000217448">
    <property type="component" value="Unassembled WGS sequence"/>
</dbReference>
<sequence>MKPATLVAIVAAGGLVALSAGIWVATQWGRGDDPFADCREGVVAGGAGAIGGPFELVLPSGETVTDAEVITEPTLLYFGYTFCPDICPLDNVRNADAVDLLAEAGYSVTPVMISVDPARDTPEVMGQYAANIHDKMIGLTGSEAQVAQAAKAYRAYYKKNDDDPEFYSVDHSAFTYLVLPGIGFAEFFRRDVSPVQLAERATCFIERMGPA</sequence>
<accession>A0A2A3JZE8</accession>
<proteinExistence type="inferred from homology"/>
<dbReference type="EMBL" id="NTHN02000006">
    <property type="protein sequence ID" value="MCT4369699.1"/>
    <property type="molecule type" value="Genomic_DNA"/>
</dbReference>
<dbReference type="PANTHER" id="PTHR12151:SF25">
    <property type="entry name" value="LINALOOL DEHYDRATASE_ISOMERASE DOMAIN-CONTAINING PROTEIN"/>
    <property type="match status" value="1"/>
</dbReference>
<feature type="binding site" evidence="3">
    <location>
        <position position="87"/>
    </location>
    <ligand>
        <name>Cu cation</name>
        <dbReference type="ChEBI" id="CHEBI:23378"/>
    </ligand>
</feature>
<dbReference type="GO" id="GO:0046872">
    <property type="term" value="F:metal ion binding"/>
    <property type="evidence" value="ECO:0007669"/>
    <property type="project" value="UniProtKB-KW"/>
</dbReference>
<dbReference type="InterPro" id="IPR036249">
    <property type="entry name" value="Thioredoxin-like_sf"/>
</dbReference>
<dbReference type="Gene3D" id="3.40.30.10">
    <property type="entry name" value="Glutaredoxin"/>
    <property type="match status" value="1"/>
</dbReference>
<keyword evidence="7" id="KW-1185">Reference proteome</keyword>
<dbReference type="OrthoDB" id="9790194at2"/>